<dbReference type="InterPro" id="IPR036273">
    <property type="entry name" value="CRAL/TRIO_N_dom_sf"/>
</dbReference>
<dbReference type="SMART" id="SM00516">
    <property type="entry name" value="SEC14"/>
    <property type="match status" value="1"/>
</dbReference>
<reference evidence="2" key="1">
    <citation type="submission" date="2021-01" db="EMBL/GenBank/DDBJ databases">
        <authorList>
            <person name="Corre E."/>
            <person name="Pelletier E."/>
            <person name="Niang G."/>
            <person name="Scheremetjew M."/>
            <person name="Finn R."/>
            <person name="Kale V."/>
            <person name="Holt S."/>
            <person name="Cochrane G."/>
            <person name="Meng A."/>
            <person name="Brown T."/>
            <person name="Cohen L."/>
        </authorList>
    </citation>
    <scope>NUCLEOTIDE SEQUENCE</scope>
    <source>
        <strain evidence="2">CCCM811</strain>
    </source>
</reference>
<dbReference type="Gene3D" id="2.60.120.680">
    <property type="entry name" value="GOLD domain"/>
    <property type="match status" value="1"/>
</dbReference>
<dbReference type="CDD" id="cd00170">
    <property type="entry name" value="SEC14"/>
    <property type="match status" value="1"/>
</dbReference>
<accession>A0A6V3MP07</accession>
<organism evidence="2">
    <name type="scientific">Lotharella globosa</name>
    <dbReference type="NCBI Taxonomy" id="91324"/>
    <lineage>
        <taxon>Eukaryota</taxon>
        <taxon>Sar</taxon>
        <taxon>Rhizaria</taxon>
        <taxon>Cercozoa</taxon>
        <taxon>Chlorarachniophyceae</taxon>
        <taxon>Lotharella</taxon>
    </lineage>
</organism>
<dbReference type="InterPro" id="IPR051064">
    <property type="entry name" value="SEC14/CRAL-TRIO_domain"/>
</dbReference>
<dbReference type="SUPFAM" id="SSF46938">
    <property type="entry name" value="CRAL/TRIO N-terminal domain"/>
    <property type="match status" value="1"/>
</dbReference>
<dbReference type="EMBL" id="HBIV01022045">
    <property type="protein sequence ID" value="CAE0664267.1"/>
    <property type="molecule type" value="Transcribed_RNA"/>
</dbReference>
<gene>
    <name evidence="2" type="ORF">LGLO00237_LOCUS15868</name>
    <name evidence="3" type="ORF">LGLO00237_LOCUS15870</name>
</gene>
<proteinExistence type="predicted"/>
<dbReference type="InterPro" id="IPR036865">
    <property type="entry name" value="CRAL-TRIO_dom_sf"/>
</dbReference>
<feature type="domain" description="CRAL-TRIO" evidence="1">
    <location>
        <begin position="75"/>
        <end position="246"/>
    </location>
</feature>
<dbReference type="PANTHER" id="PTHR23324:SF83">
    <property type="entry name" value="SEC14-LIKE PROTEIN 2"/>
    <property type="match status" value="1"/>
</dbReference>
<protein>
    <recommendedName>
        <fullName evidence="1">CRAL-TRIO domain-containing protein</fullName>
    </recommendedName>
</protein>
<dbReference type="SUPFAM" id="SSF101576">
    <property type="entry name" value="Supernatant protein factor (SPF), C-terminal domain"/>
    <property type="match status" value="1"/>
</dbReference>
<dbReference type="InterPro" id="IPR036598">
    <property type="entry name" value="GOLD_dom_sf"/>
</dbReference>
<dbReference type="GO" id="GO:0005737">
    <property type="term" value="C:cytoplasm"/>
    <property type="evidence" value="ECO:0007669"/>
    <property type="project" value="TreeGrafter"/>
</dbReference>
<dbReference type="Pfam" id="PF03765">
    <property type="entry name" value="CRAL_TRIO_N"/>
    <property type="match status" value="1"/>
</dbReference>
<dbReference type="EMBL" id="HBIV01022043">
    <property type="protein sequence ID" value="CAE0664265.1"/>
    <property type="molecule type" value="Transcribed_RNA"/>
</dbReference>
<dbReference type="InterPro" id="IPR001251">
    <property type="entry name" value="CRAL-TRIO_dom"/>
</dbReference>
<evidence type="ECO:0000259" key="1">
    <source>
        <dbReference type="PROSITE" id="PS50191"/>
    </source>
</evidence>
<dbReference type="Pfam" id="PF00650">
    <property type="entry name" value="CRAL_TRIO"/>
    <property type="match status" value="1"/>
</dbReference>
<dbReference type="PANTHER" id="PTHR23324">
    <property type="entry name" value="SEC14 RELATED PROTEIN"/>
    <property type="match status" value="1"/>
</dbReference>
<evidence type="ECO:0000313" key="3">
    <source>
        <dbReference type="EMBL" id="CAE0664267.1"/>
    </source>
</evidence>
<dbReference type="PROSITE" id="PS50191">
    <property type="entry name" value="CRAL_TRIO"/>
    <property type="match status" value="1"/>
</dbReference>
<evidence type="ECO:0000313" key="2">
    <source>
        <dbReference type="EMBL" id="CAE0664265.1"/>
    </source>
</evidence>
<sequence length="421" mass="48303">MTATTMAMSPEEAIKKFKGMLTEEDKDPWGTDSTLLRFLRAREYDLDASYKMYTRCLQWRRANKIDQILDNPPKKLEYYKKLVSSKIHGFCKEGRPVYVERVGKIHYPTVLEYLTVDDLIEIHIYHMESLAKLARESSEKLGKDVCQSVQIVDLQGLSMSHRHGLAFIQRCAKVDEQYYPETMGKLFILNAPRLFPFFWGICKAWVHENTQKKIQVVSSNHEEVLREAIPAHFLPCELGGKCNCYVKHVADKKGSEKKQQQMCVPILDLSEMKDKLKYRGDAFDSMAHMSLRVAAGSCEEVLVKGIDAEKGSLFTWNFKTLAKNIEFSITCLPGDIELTSEPKHNSEAKAKDEHEILAEKFAAEFKARKPFALTEAVKCDKAQGSFRSPIPCDLRFTFDNKYSWMTGKDIRHKLTATCLEQ</sequence>
<name>A0A6V3MP07_9EUKA</name>
<dbReference type="SMART" id="SM01100">
    <property type="entry name" value="CRAL_TRIO_N"/>
    <property type="match status" value="1"/>
</dbReference>
<dbReference type="InterPro" id="IPR011074">
    <property type="entry name" value="CRAL/TRIO_N_dom"/>
</dbReference>
<dbReference type="AlphaFoldDB" id="A0A6V3MP07"/>
<dbReference type="Gene3D" id="3.40.525.10">
    <property type="entry name" value="CRAL-TRIO lipid binding domain"/>
    <property type="match status" value="1"/>
</dbReference>
<dbReference type="SUPFAM" id="SSF52087">
    <property type="entry name" value="CRAL/TRIO domain"/>
    <property type="match status" value="1"/>
</dbReference>